<dbReference type="AlphaFoldDB" id="A0A0A9Z9S6"/>
<dbReference type="Pfam" id="PF14529">
    <property type="entry name" value="Exo_endo_phos_2"/>
    <property type="match status" value="1"/>
</dbReference>
<keyword evidence="3" id="KW-0695">RNA-directed DNA polymerase</keyword>
<proteinExistence type="predicted"/>
<protein>
    <submittedName>
        <fullName evidence="3">RNA-directed DNA polymerase from mobile element jockey</fullName>
    </submittedName>
</protein>
<accession>A0A0A9Z9S6</accession>
<reference evidence="3" key="1">
    <citation type="journal article" date="2014" name="PLoS ONE">
        <title>Transcriptome-Based Identification of ABC Transporters in the Western Tarnished Plant Bug Lygus hesperus.</title>
        <authorList>
            <person name="Hull J.J."/>
            <person name="Chaney K."/>
            <person name="Geib S.M."/>
            <person name="Fabrick J.A."/>
            <person name="Brent C.S."/>
            <person name="Walsh D."/>
            <person name="Lavine L.C."/>
        </authorList>
    </citation>
    <scope>NUCLEOTIDE SEQUENCE</scope>
</reference>
<dbReference type="InterPro" id="IPR005135">
    <property type="entry name" value="Endo/exonuclease/phosphatase"/>
</dbReference>
<feature type="non-terminal residue" evidence="3">
    <location>
        <position position="1"/>
    </location>
</feature>
<dbReference type="EMBL" id="GBHO01002973">
    <property type="protein sequence ID" value="JAG40631.1"/>
    <property type="molecule type" value="Transcribed_RNA"/>
</dbReference>
<organism evidence="3">
    <name type="scientific">Lygus hesperus</name>
    <name type="common">Western plant bug</name>
    <dbReference type="NCBI Taxonomy" id="30085"/>
    <lineage>
        <taxon>Eukaryota</taxon>
        <taxon>Metazoa</taxon>
        <taxon>Ecdysozoa</taxon>
        <taxon>Arthropoda</taxon>
        <taxon>Hexapoda</taxon>
        <taxon>Insecta</taxon>
        <taxon>Pterygota</taxon>
        <taxon>Neoptera</taxon>
        <taxon>Paraneoptera</taxon>
        <taxon>Hemiptera</taxon>
        <taxon>Heteroptera</taxon>
        <taxon>Panheteroptera</taxon>
        <taxon>Cimicomorpha</taxon>
        <taxon>Miridae</taxon>
        <taxon>Mirini</taxon>
        <taxon>Lygus</taxon>
    </lineage>
</organism>
<dbReference type="PANTHER" id="PTHR47510:SF3">
    <property type="entry name" value="ENDO_EXONUCLEASE_PHOSPHATASE DOMAIN-CONTAINING PROTEIN"/>
    <property type="match status" value="1"/>
</dbReference>
<keyword evidence="3" id="KW-0548">Nucleotidyltransferase</keyword>
<gene>
    <name evidence="3" type="primary">pol_89</name>
    <name evidence="3" type="ORF">CM83_4872</name>
</gene>
<dbReference type="Gene3D" id="3.60.10.10">
    <property type="entry name" value="Endonuclease/exonuclease/phosphatase"/>
    <property type="match status" value="1"/>
</dbReference>
<dbReference type="SUPFAM" id="SSF56219">
    <property type="entry name" value="DNase I-like"/>
    <property type="match status" value="1"/>
</dbReference>
<keyword evidence="1" id="KW-1133">Transmembrane helix</keyword>
<feature type="domain" description="Endonuclease/exonuclease/phosphatase" evidence="2">
    <location>
        <begin position="105"/>
        <end position="210"/>
    </location>
</feature>
<reference evidence="3" key="2">
    <citation type="submission" date="2014-07" db="EMBL/GenBank/DDBJ databases">
        <authorList>
            <person name="Hull J."/>
        </authorList>
    </citation>
    <scope>NUCLEOTIDE SEQUENCE</scope>
</reference>
<feature type="transmembrane region" description="Helical" evidence="1">
    <location>
        <begin position="446"/>
        <end position="468"/>
    </location>
</feature>
<dbReference type="InterPro" id="IPR036691">
    <property type="entry name" value="Endo/exonu/phosph_ase_sf"/>
</dbReference>
<name>A0A0A9Z9S6_LYGHE</name>
<keyword evidence="1" id="KW-0472">Membrane</keyword>
<evidence type="ECO:0000313" key="3">
    <source>
        <dbReference type="EMBL" id="JAG40631.1"/>
    </source>
</evidence>
<evidence type="ECO:0000259" key="2">
    <source>
        <dbReference type="Pfam" id="PF14529"/>
    </source>
</evidence>
<keyword evidence="3" id="KW-0808">Transferase</keyword>
<dbReference type="PANTHER" id="PTHR47510">
    <property type="entry name" value="REVERSE TRANSCRIPTASE DOMAIN-CONTAINING PROTEIN"/>
    <property type="match status" value="1"/>
</dbReference>
<sequence length="557" mass="62481">FIVGHINAQSLFEHIDSVRYYIHDCRLSALAVCESWLKPSISNKMVEIPGYCLIRNDRKRIRGGGVAIYLLSNIKYEVVLQSSGIPQKSIEFLFISVSINHVKILIGAIYRPPYHNINILDLEPILATIVTQFDQVIILGDFNLNNVHNATGLRNFHGMVSSLGLSKLDSGPTYSVGTSSSTLDFCVIKDLKKLRAFDIFEVPGISNHKMLIAVVRSPPVKQPRITITKRSFKNIDLSELREFASSLEWNSMRLLGDANDMATFFSSNIVCLMDKFCPMKSFVLKHKPEPWFTREIHDSIILRDYAYSKWELTRSPADEETYKRLRNRTKMLTRKAKRSPSVPKLDPTLDSGTLWRNIKSLGISPDKNNQVTPLFSPDELNLHFSNTSSASTSTPSLATPASSCPPIPDDPGNLDTFSFANVDEIEISTAVHSIKSNASGDDGIPISFIIMLLPAIIGHLTFLINFCITSSTFPKIWKHANVLPLAKISDPKLKSDFRPISILPCLSKILEIVINKQILSHLDANNFLSPFQSGFRRGHSCTTNSGFVRFFKCFRLC</sequence>
<dbReference type="GO" id="GO:0003964">
    <property type="term" value="F:RNA-directed DNA polymerase activity"/>
    <property type="evidence" value="ECO:0007669"/>
    <property type="project" value="UniProtKB-KW"/>
</dbReference>
<keyword evidence="1" id="KW-0812">Transmembrane</keyword>
<evidence type="ECO:0000256" key="1">
    <source>
        <dbReference type="SAM" id="Phobius"/>
    </source>
</evidence>